<dbReference type="SMART" id="SM00304">
    <property type="entry name" value="HAMP"/>
    <property type="match status" value="1"/>
</dbReference>
<dbReference type="PRINTS" id="PR00260">
    <property type="entry name" value="CHEMTRNSDUCR"/>
</dbReference>
<keyword evidence="3" id="KW-0807">Transducer</keyword>
<feature type="domain" description="HAMP" evidence="8">
    <location>
        <begin position="211"/>
        <end position="263"/>
    </location>
</feature>
<evidence type="ECO:0000259" key="7">
    <source>
        <dbReference type="PROSITE" id="PS50111"/>
    </source>
</evidence>
<dbReference type="PROSITE" id="PS50885">
    <property type="entry name" value="HAMP"/>
    <property type="match status" value="1"/>
</dbReference>
<sequence length="541" mass="58318">MKIKNLPIGTRLGIGFGLVLLLATISSCIGLWRLNEVASNTRAMMQEPLKKERMTAEWYRITVAGLKRTLAIVKSSDDSLGDFFASDIKASTARNSEIQKYMEEHVSSPEEKKLLDNIVTVRKQYIATRDLIGKAKKDGQADDVAKLFEKFMPLSEAYQKSELDYLEFQQQEVDSLSHDVDAIAVNSRILISVLIVTFVLFGSLCAWYLTRGITRPMNSAVTLARSVADGDLTSHIEVNSTDETGQLMQALKDMNDGLQKIVSEVRDSTDTIVTASTEIAAGNMDLSSRTESQAGSLEETASSMEELTSTMQQNSQNAKEANNLVNAASEAAVKGGSVVSQVVDTMGSISASSKKIVDIIAVIDGIAFQTNILALNAAVEAARAGEQGRGFAVVASEVRNLAQRSASAAKEIKELIADSVEKVDEGARLVDQAGATMTEIVQRVAHVTNIMSEINNASNEQSAGIHQINQAIIQMDNVTQQNAALVEEAAAAAQSLQDQAANLSNVVSIFKVNRQVNYAAPAATRPLKTAAISGNRVTYQH</sequence>
<dbReference type="PANTHER" id="PTHR43531">
    <property type="entry name" value="PROTEIN ICFG"/>
    <property type="match status" value="1"/>
</dbReference>
<keyword evidence="1" id="KW-0488">Methylation</keyword>
<dbReference type="Pfam" id="PF00015">
    <property type="entry name" value="MCPsignal"/>
    <property type="match status" value="1"/>
</dbReference>
<dbReference type="CDD" id="cd19411">
    <property type="entry name" value="MCP2201-like_sensor"/>
    <property type="match status" value="1"/>
</dbReference>
<dbReference type="InterPro" id="IPR024478">
    <property type="entry name" value="HlyB_4HB_MCP"/>
</dbReference>
<dbReference type="RefSeq" id="WP_186949925.1">
    <property type="nucleotide sequence ID" value="NZ_JACOGF010000015.1"/>
</dbReference>
<proteinExistence type="inferred from homology"/>
<accession>A0ABR6ZX31</accession>
<reference evidence="9 10" key="1">
    <citation type="submission" date="2020-08" db="EMBL/GenBank/DDBJ databases">
        <title>Novel species isolated from subtropical streams in China.</title>
        <authorList>
            <person name="Lu H."/>
        </authorList>
    </citation>
    <scope>NUCLEOTIDE SEQUENCE [LARGE SCALE GENOMIC DNA]</scope>
    <source>
        <strain evidence="9 10">CY18W</strain>
    </source>
</reference>
<dbReference type="Proteomes" id="UP000650424">
    <property type="component" value="Unassembled WGS sequence"/>
</dbReference>
<evidence type="ECO:0000256" key="1">
    <source>
        <dbReference type="ARBA" id="ARBA00022481"/>
    </source>
</evidence>
<evidence type="ECO:0000256" key="6">
    <source>
        <dbReference type="SAM" id="Phobius"/>
    </source>
</evidence>
<dbReference type="SUPFAM" id="SSF58104">
    <property type="entry name" value="Methyl-accepting chemotaxis protein (MCP) signaling domain"/>
    <property type="match status" value="1"/>
</dbReference>
<gene>
    <name evidence="9" type="ORF">H8L32_23300</name>
</gene>
<comment type="caution">
    <text evidence="9">The sequence shown here is derived from an EMBL/GenBank/DDBJ whole genome shotgun (WGS) entry which is preliminary data.</text>
</comment>
<feature type="domain" description="Methyl-accepting transducer" evidence="7">
    <location>
        <begin position="268"/>
        <end position="497"/>
    </location>
</feature>
<protein>
    <submittedName>
        <fullName evidence="9">MCP four helix bundle domain-containing protein</fullName>
    </submittedName>
</protein>
<keyword evidence="10" id="KW-1185">Reference proteome</keyword>
<dbReference type="PANTHER" id="PTHR43531:SF14">
    <property type="entry name" value="METHYL-ACCEPTING CHEMOTAXIS PROTEIN I-RELATED"/>
    <property type="match status" value="1"/>
</dbReference>
<comment type="similarity">
    <text evidence="2">Belongs to the methyl-accepting chemotaxis (MCP) protein family.</text>
</comment>
<dbReference type="InterPro" id="IPR003660">
    <property type="entry name" value="HAMP_dom"/>
</dbReference>
<evidence type="ECO:0000259" key="8">
    <source>
        <dbReference type="PROSITE" id="PS50885"/>
    </source>
</evidence>
<keyword evidence="6" id="KW-0812">Transmembrane</keyword>
<dbReference type="SMART" id="SM00283">
    <property type="entry name" value="MA"/>
    <property type="match status" value="1"/>
</dbReference>
<dbReference type="Pfam" id="PF00672">
    <property type="entry name" value="HAMP"/>
    <property type="match status" value="1"/>
</dbReference>
<dbReference type="InterPro" id="IPR047347">
    <property type="entry name" value="YvaQ-like_sensor"/>
</dbReference>
<dbReference type="CDD" id="cd06225">
    <property type="entry name" value="HAMP"/>
    <property type="match status" value="1"/>
</dbReference>
<dbReference type="InterPro" id="IPR004089">
    <property type="entry name" value="MCPsignal_dom"/>
</dbReference>
<keyword evidence="6" id="KW-1133">Transmembrane helix</keyword>
<dbReference type="CDD" id="cd11386">
    <property type="entry name" value="MCP_signal"/>
    <property type="match status" value="1"/>
</dbReference>
<keyword evidence="6" id="KW-0472">Membrane</keyword>
<dbReference type="Gene3D" id="1.10.287.950">
    <property type="entry name" value="Methyl-accepting chemotaxis protein"/>
    <property type="match status" value="1"/>
</dbReference>
<feature type="coiled-coil region" evidence="4">
    <location>
        <begin position="468"/>
        <end position="506"/>
    </location>
</feature>
<feature type="region of interest" description="Disordered" evidence="5">
    <location>
        <begin position="287"/>
        <end position="306"/>
    </location>
</feature>
<name>A0ABR6ZX31_9BURK</name>
<dbReference type="EMBL" id="JACOGF010000015">
    <property type="protein sequence ID" value="MBC3920410.1"/>
    <property type="molecule type" value="Genomic_DNA"/>
</dbReference>
<evidence type="ECO:0000313" key="9">
    <source>
        <dbReference type="EMBL" id="MBC3920410.1"/>
    </source>
</evidence>
<dbReference type="InterPro" id="IPR051310">
    <property type="entry name" value="MCP_chemotaxis"/>
</dbReference>
<evidence type="ECO:0000256" key="3">
    <source>
        <dbReference type="PROSITE-ProRule" id="PRU00284"/>
    </source>
</evidence>
<evidence type="ECO:0000256" key="2">
    <source>
        <dbReference type="ARBA" id="ARBA00029447"/>
    </source>
</evidence>
<evidence type="ECO:0000256" key="5">
    <source>
        <dbReference type="SAM" id="MobiDB-lite"/>
    </source>
</evidence>
<feature type="transmembrane region" description="Helical" evidence="6">
    <location>
        <begin position="189"/>
        <end position="209"/>
    </location>
</feature>
<dbReference type="Pfam" id="PF12729">
    <property type="entry name" value="4HB_MCP_1"/>
    <property type="match status" value="1"/>
</dbReference>
<dbReference type="PROSITE" id="PS50111">
    <property type="entry name" value="CHEMOTAXIS_TRANSDUC_2"/>
    <property type="match status" value="1"/>
</dbReference>
<evidence type="ECO:0000256" key="4">
    <source>
        <dbReference type="SAM" id="Coils"/>
    </source>
</evidence>
<keyword evidence="4" id="KW-0175">Coiled coil</keyword>
<evidence type="ECO:0000313" key="10">
    <source>
        <dbReference type="Proteomes" id="UP000650424"/>
    </source>
</evidence>
<dbReference type="InterPro" id="IPR004090">
    <property type="entry name" value="Chemotax_Me-accpt_rcpt"/>
</dbReference>
<dbReference type="PROSITE" id="PS51257">
    <property type="entry name" value="PROKAR_LIPOPROTEIN"/>
    <property type="match status" value="1"/>
</dbReference>
<organism evidence="9 10">
    <name type="scientific">Undibacterium hunanense</name>
    <dbReference type="NCBI Taxonomy" id="2762292"/>
    <lineage>
        <taxon>Bacteria</taxon>
        <taxon>Pseudomonadati</taxon>
        <taxon>Pseudomonadota</taxon>
        <taxon>Betaproteobacteria</taxon>
        <taxon>Burkholderiales</taxon>
        <taxon>Oxalobacteraceae</taxon>
        <taxon>Undibacterium</taxon>
    </lineage>
</organism>